<dbReference type="FunFam" id="3.40.1390.30:FF:000001">
    <property type="entry name" value="GTP cyclohydrolase 1 type 2"/>
    <property type="match status" value="1"/>
</dbReference>
<dbReference type="InterPro" id="IPR017221">
    <property type="entry name" value="DUF34/NIF3_bac"/>
</dbReference>
<evidence type="ECO:0000256" key="3">
    <source>
        <dbReference type="ARBA" id="ARBA00022723"/>
    </source>
</evidence>
<reference evidence="7" key="1">
    <citation type="submission" date="2017-02" db="EMBL/GenBank/DDBJ databases">
        <authorList>
            <person name="Varghese N."/>
            <person name="Submissions S."/>
        </authorList>
    </citation>
    <scope>NUCLEOTIDE SEQUENCE [LARGE SCALE GENOMIC DNA]</scope>
    <source>
        <strain evidence="7">USBA 833</strain>
    </source>
</reference>
<sequence>MPVICKDLINKIEEKYPLEFAEDYDNCGLLIGKFEKVINKILVCLEVNLEVAKEAKENGADMIISHHPLIFKPIKRITDDNYISRIIEILIKNDINLYALHTNFDNSIDGMNFAIGSMLSLKNVEFLSANKAQELYKIAVYVPKSHEKEVREALFSADCGHIGNYSSCSFNTNGIGTFMPLEGTSPYIGQINKMEYVDEVKIETIVRKNDIKKAVENMIKAHPYEEVAYDIYKLENKLYQGSGIAGEIDVEMGFIDFCSYVKERLNIPYLNVSGDKNKKIKKIAVVGGAGFQFYKDAIKKKCDVLLTGDVKHHEAMEAYCEGLNIIDGGHYFTEAAAFPYILNYIKSSFEVDCIMSKINTNPFYRA</sequence>
<dbReference type="EMBL" id="FUYH01000007">
    <property type="protein sequence ID" value="SKA86059.1"/>
    <property type="molecule type" value="Genomic_DNA"/>
</dbReference>
<dbReference type="Gene3D" id="3.40.1390.30">
    <property type="entry name" value="NIF3 (NGG1p interacting factor 3)-like"/>
    <property type="match status" value="2"/>
</dbReference>
<evidence type="ECO:0000256" key="2">
    <source>
        <dbReference type="ARBA" id="ARBA00022112"/>
    </source>
</evidence>
<dbReference type="OrthoDB" id="9792792at2"/>
<organism evidence="6 7">
    <name type="scientific">Caloramator quimbayensis</name>
    <dbReference type="NCBI Taxonomy" id="1147123"/>
    <lineage>
        <taxon>Bacteria</taxon>
        <taxon>Bacillati</taxon>
        <taxon>Bacillota</taxon>
        <taxon>Clostridia</taxon>
        <taxon>Eubacteriales</taxon>
        <taxon>Clostridiaceae</taxon>
        <taxon>Caloramator</taxon>
    </lineage>
</organism>
<dbReference type="PIRSF" id="PIRSF037489">
    <property type="entry name" value="UCP037489_NIF3_YqfO"/>
    <property type="match status" value="1"/>
</dbReference>
<dbReference type="PANTHER" id="PTHR13799">
    <property type="entry name" value="NGG1 INTERACTING FACTOR 3"/>
    <property type="match status" value="1"/>
</dbReference>
<dbReference type="InterPro" id="IPR015867">
    <property type="entry name" value="N-reg_PII/ATP_PRibTrfase_C"/>
</dbReference>
<protein>
    <recommendedName>
        <fullName evidence="2 4">GTP cyclohydrolase 1 type 2 homolog</fullName>
    </recommendedName>
</protein>
<feature type="binding site" evidence="5">
    <location>
        <position position="105"/>
    </location>
    <ligand>
        <name>a divalent metal cation</name>
        <dbReference type="ChEBI" id="CHEBI:60240"/>
        <label>1</label>
    </ligand>
</feature>
<dbReference type="SUPFAM" id="SSF102705">
    <property type="entry name" value="NIF3 (NGG1p interacting factor 3)-like"/>
    <property type="match status" value="1"/>
</dbReference>
<feature type="binding site" evidence="5">
    <location>
        <position position="66"/>
    </location>
    <ligand>
        <name>a divalent metal cation</name>
        <dbReference type="ChEBI" id="CHEBI:60240"/>
        <label>1</label>
    </ligand>
</feature>
<evidence type="ECO:0000313" key="7">
    <source>
        <dbReference type="Proteomes" id="UP000190105"/>
    </source>
</evidence>
<dbReference type="GO" id="GO:0046872">
    <property type="term" value="F:metal ion binding"/>
    <property type="evidence" value="ECO:0007669"/>
    <property type="project" value="UniProtKB-UniRule"/>
</dbReference>
<dbReference type="Proteomes" id="UP000190105">
    <property type="component" value="Unassembled WGS sequence"/>
</dbReference>
<dbReference type="FunFam" id="3.30.70.120:FF:000006">
    <property type="entry name" value="GTP cyclohydrolase 1 type 2 homolog"/>
    <property type="match status" value="1"/>
</dbReference>
<dbReference type="AlphaFoldDB" id="A0A1T4X9B3"/>
<dbReference type="GO" id="GO:0005737">
    <property type="term" value="C:cytoplasm"/>
    <property type="evidence" value="ECO:0007669"/>
    <property type="project" value="TreeGrafter"/>
</dbReference>
<dbReference type="Gene3D" id="3.30.70.120">
    <property type="match status" value="1"/>
</dbReference>
<feature type="binding site" evidence="5">
    <location>
        <position position="334"/>
    </location>
    <ligand>
        <name>a divalent metal cation</name>
        <dbReference type="ChEBI" id="CHEBI:60240"/>
        <label>1</label>
    </ligand>
</feature>
<evidence type="ECO:0000256" key="4">
    <source>
        <dbReference type="PIRNR" id="PIRNR037489"/>
    </source>
</evidence>
<evidence type="ECO:0000256" key="1">
    <source>
        <dbReference type="ARBA" id="ARBA00006964"/>
    </source>
</evidence>
<keyword evidence="7" id="KW-1185">Reference proteome</keyword>
<dbReference type="InterPro" id="IPR002678">
    <property type="entry name" value="DUF34/NIF3"/>
</dbReference>
<feature type="binding site" evidence="5">
    <location>
        <position position="67"/>
    </location>
    <ligand>
        <name>a divalent metal cation</name>
        <dbReference type="ChEBI" id="CHEBI:60240"/>
        <label>1</label>
    </ligand>
</feature>
<dbReference type="InterPro" id="IPR036069">
    <property type="entry name" value="DUF34/NIF3_sf"/>
</dbReference>
<dbReference type="STRING" id="1147123.SAMN05443428_10732"/>
<feature type="binding site" evidence="5">
    <location>
        <position position="330"/>
    </location>
    <ligand>
        <name>a divalent metal cation</name>
        <dbReference type="ChEBI" id="CHEBI:60240"/>
        <label>1</label>
    </ligand>
</feature>
<dbReference type="PANTHER" id="PTHR13799:SF14">
    <property type="entry name" value="GTP CYCLOHYDROLASE 1 TYPE 2 HOMOLOG"/>
    <property type="match status" value="1"/>
</dbReference>
<gene>
    <name evidence="6" type="ORF">SAMN05443428_10732</name>
</gene>
<evidence type="ECO:0000313" key="6">
    <source>
        <dbReference type="EMBL" id="SKA86059.1"/>
    </source>
</evidence>
<comment type="similarity">
    <text evidence="1 4">Belongs to the GTP cyclohydrolase I type 2/NIF3 family.</text>
</comment>
<evidence type="ECO:0000256" key="5">
    <source>
        <dbReference type="PIRSR" id="PIRSR602678-1"/>
    </source>
</evidence>
<proteinExistence type="inferred from homology"/>
<keyword evidence="3 4" id="KW-0479">Metal-binding</keyword>
<dbReference type="NCBIfam" id="TIGR00486">
    <property type="entry name" value="YbgI_SA1388"/>
    <property type="match status" value="1"/>
</dbReference>
<dbReference type="RefSeq" id="WP_078696184.1">
    <property type="nucleotide sequence ID" value="NZ_FUYH01000007.1"/>
</dbReference>
<name>A0A1T4X9B3_9CLOT</name>
<accession>A0A1T4X9B3</accession>
<dbReference type="Pfam" id="PF01784">
    <property type="entry name" value="DUF34_NIF3"/>
    <property type="match status" value="1"/>
</dbReference>